<comment type="caution">
    <text evidence="2">The sequence shown here is derived from an EMBL/GenBank/DDBJ whole genome shotgun (WGS) entry which is preliminary data.</text>
</comment>
<name>A0AAW1QD95_9CHLO</name>
<dbReference type="InterPro" id="IPR032675">
    <property type="entry name" value="LRR_dom_sf"/>
</dbReference>
<dbReference type="Proteomes" id="UP001445335">
    <property type="component" value="Unassembled WGS sequence"/>
</dbReference>
<dbReference type="AlphaFoldDB" id="A0AAW1QD95"/>
<dbReference type="InterPro" id="IPR044974">
    <property type="entry name" value="Disease_R_plants"/>
</dbReference>
<dbReference type="SUPFAM" id="SSF52058">
    <property type="entry name" value="L domain-like"/>
    <property type="match status" value="1"/>
</dbReference>
<sequence length="652" mass="70230">MFSACFSLFRRPDQQALEASADKNPQACGAPNHAEACDAKLRGARVVLVVLSPDFCRSRWDSKQRWMDALTWVRGVSGVTGWVHSTATDYEHSLVNDVVAKAEQLLASHAFCSEQVSEAVHECAAKVVTSCSGLALTIKVMGAHLRYARGDLEVWEEALAKLANAERLELDKSGTLFERLRICYDALACPEQRMFWDAAFIFLGCRAHTVMRTWRGARTLRPSFWQKGKLDTEAFSPAGIMYYPLVTTRLEELDLSDCQELKALPDSLGLLTKLQRLDISNCIYVKKLPASLGSLNNLRTLLCSNCGLLERILKSIGSLESLKGFAPNTAFSLGQRSCQLMFMPSSAPGFSHAPCAAAGCQAVFANSSVIGAPVELDYEQMPGLFGYARYPCVDALQRSDFIGGCPDSANITSHNLTANPGNDCWVNGTLLDIAAACDDVPECDFLVYYPLGRSLGADPTEQPSGVLKTARSPANASLLANDKGDLLEPKGYDARGSFNALAVSYYKYQTLLEASSIKPSALNASQRIAVMEVRNLTGDAGQAGADLRADLHVHLQPPPRRVRLNEAAPTCHSRVQPAQQQTATPLPAALVVVNMTFNSPEDADLAEAALNSSLAALPSHGAPGRAVALLYLTSEAPLPVSPPGAASQPTHA</sequence>
<dbReference type="Gene3D" id="3.80.10.10">
    <property type="entry name" value="Ribonuclease Inhibitor"/>
    <property type="match status" value="1"/>
</dbReference>
<dbReference type="InterPro" id="IPR042197">
    <property type="entry name" value="Apaf_helical"/>
</dbReference>
<dbReference type="GO" id="GO:0005930">
    <property type="term" value="C:axoneme"/>
    <property type="evidence" value="ECO:0007669"/>
    <property type="project" value="UniProtKB-SubCell"/>
</dbReference>
<dbReference type="GO" id="GO:0006952">
    <property type="term" value="P:defense response"/>
    <property type="evidence" value="ECO:0007669"/>
    <property type="project" value="InterPro"/>
</dbReference>
<dbReference type="PANTHER" id="PTHR11017">
    <property type="entry name" value="LEUCINE-RICH REPEAT-CONTAINING PROTEIN"/>
    <property type="match status" value="1"/>
</dbReference>
<evidence type="ECO:0000256" key="1">
    <source>
        <dbReference type="ARBA" id="ARBA00004430"/>
    </source>
</evidence>
<reference evidence="2 3" key="1">
    <citation type="journal article" date="2024" name="Nat. Commun.">
        <title>Phylogenomics reveals the evolutionary origins of lichenization in chlorophyte algae.</title>
        <authorList>
            <person name="Puginier C."/>
            <person name="Libourel C."/>
            <person name="Otte J."/>
            <person name="Skaloud P."/>
            <person name="Haon M."/>
            <person name="Grisel S."/>
            <person name="Petersen M."/>
            <person name="Berrin J.G."/>
            <person name="Delaux P.M."/>
            <person name="Dal Grande F."/>
            <person name="Keller J."/>
        </authorList>
    </citation>
    <scope>NUCLEOTIDE SEQUENCE [LARGE SCALE GENOMIC DNA]</scope>
    <source>
        <strain evidence="2 3">SAG 245.80</strain>
    </source>
</reference>
<proteinExistence type="predicted"/>
<organism evidence="2 3">
    <name type="scientific">Elliptochloris bilobata</name>
    <dbReference type="NCBI Taxonomy" id="381761"/>
    <lineage>
        <taxon>Eukaryota</taxon>
        <taxon>Viridiplantae</taxon>
        <taxon>Chlorophyta</taxon>
        <taxon>core chlorophytes</taxon>
        <taxon>Trebouxiophyceae</taxon>
        <taxon>Trebouxiophyceae incertae sedis</taxon>
        <taxon>Elliptochloris clade</taxon>
        <taxon>Elliptochloris</taxon>
    </lineage>
</organism>
<evidence type="ECO:0000313" key="2">
    <source>
        <dbReference type="EMBL" id="KAK9819376.1"/>
    </source>
</evidence>
<dbReference type="InterPro" id="IPR027417">
    <property type="entry name" value="P-loop_NTPase"/>
</dbReference>
<evidence type="ECO:0008006" key="4">
    <source>
        <dbReference type="Google" id="ProtNLM"/>
    </source>
</evidence>
<gene>
    <name evidence="2" type="ORF">WJX81_000475</name>
</gene>
<dbReference type="EMBL" id="JALJOU010000121">
    <property type="protein sequence ID" value="KAK9819376.1"/>
    <property type="molecule type" value="Genomic_DNA"/>
</dbReference>
<evidence type="ECO:0000313" key="3">
    <source>
        <dbReference type="Proteomes" id="UP001445335"/>
    </source>
</evidence>
<dbReference type="Gene3D" id="1.10.8.430">
    <property type="entry name" value="Helical domain of apoptotic protease-activating factors"/>
    <property type="match status" value="1"/>
</dbReference>
<accession>A0AAW1QD95</accession>
<protein>
    <recommendedName>
        <fullName evidence="4">TIR domain-containing protein</fullName>
    </recommendedName>
</protein>
<keyword evidence="3" id="KW-1185">Reference proteome</keyword>
<dbReference type="SUPFAM" id="SSF52540">
    <property type="entry name" value="P-loop containing nucleoside triphosphate hydrolases"/>
    <property type="match status" value="1"/>
</dbReference>
<comment type="subcellular location">
    <subcellularLocation>
        <location evidence="1">Cytoplasm</location>
        <location evidence="1">Cytoskeleton</location>
        <location evidence="1">Cilium axoneme</location>
    </subcellularLocation>
</comment>